<feature type="compositionally biased region" description="Basic and acidic residues" evidence="1">
    <location>
        <begin position="87"/>
        <end position="107"/>
    </location>
</feature>
<dbReference type="Pfam" id="PF20237">
    <property type="entry name" value="DUF6594"/>
    <property type="match status" value="1"/>
</dbReference>
<dbReference type="PANTHER" id="PTHR34502">
    <property type="entry name" value="DUF6594 DOMAIN-CONTAINING PROTEIN-RELATED"/>
    <property type="match status" value="1"/>
</dbReference>
<evidence type="ECO:0000256" key="2">
    <source>
        <dbReference type="SAM" id="Phobius"/>
    </source>
</evidence>
<keyword evidence="2" id="KW-1133">Transmembrane helix</keyword>
<keyword evidence="2" id="KW-0812">Transmembrane</keyword>
<protein>
    <recommendedName>
        <fullName evidence="3">DUF6594 domain-containing protein</fullName>
    </recommendedName>
</protein>
<name>A0AAF0IHS1_9EURO</name>
<keyword evidence="5" id="KW-1185">Reference proteome</keyword>
<feature type="region of interest" description="Disordered" evidence="1">
    <location>
        <begin position="1"/>
        <end position="22"/>
    </location>
</feature>
<dbReference type="AlphaFoldDB" id="A0AAF0IHS1"/>
<feature type="region of interest" description="Disordered" evidence="1">
    <location>
        <begin position="221"/>
        <end position="273"/>
    </location>
</feature>
<feature type="transmembrane region" description="Helical" evidence="2">
    <location>
        <begin position="433"/>
        <end position="454"/>
    </location>
</feature>
<feature type="region of interest" description="Disordered" evidence="1">
    <location>
        <begin position="35"/>
        <end position="167"/>
    </location>
</feature>
<evidence type="ECO:0000259" key="3">
    <source>
        <dbReference type="Pfam" id="PF20237"/>
    </source>
</evidence>
<evidence type="ECO:0000256" key="1">
    <source>
        <dbReference type="SAM" id="MobiDB-lite"/>
    </source>
</evidence>
<gene>
    <name evidence="4" type="ORF">PRK78_000582</name>
</gene>
<dbReference type="InterPro" id="IPR046529">
    <property type="entry name" value="DUF6594"/>
</dbReference>
<feature type="transmembrane region" description="Helical" evidence="2">
    <location>
        <begin position="491"/>
        <end position="509"/>
    </location>
</feature>
<sequence>MSHVKPNKRRGSKKASSPFGNPVAAVANAVVARSLDDSLESKPRSRSQSISQAGVDKVLPPGRRRAATRATTEPISAGGAPDVFQFLDKDDTDASGHAQRAAERRYVEQATRLRSTQQDHSRKASAAYSFRSDSGVSIRDNSPERASSVASGDEYQPPTPPDVPLDTMNWGLSKSLKAKRPGPMAGAYMTDTESLFDHPVASAPALMDLSAPESFYFAKHLSPTPASPKKTKRERPSLDTFKASPTVRRHSLASLSPKSPSLSSNPTPEPPPRIYRKFDALNHRLLRHLQEEIIQLEEDLNTLDELEAAHQASPHTRNSPRQKLLAAKYHDLQIQDYSVLHYKRTDLIEKVTLKTEQYNRTLCSFNKLIQTLPSPSDDDIEIYRNSLTTVSPSLTKTDRRVLDHKSDLILISPSHPTTRPNHPQDTPHHPNPIYTTIAAICAAILFPLLAFGAISEFFGRIVIVAIIGGMIALWASHGASGQEYLIEPQDGWKCAVLYFGFMSIAAIIIS</sequence>
<feature type="domain" description="DUF6594" evidence="3">
    <location>
        <begin position="267"/>
        <end position="481"/>
    </location>
</feature>
<accession>A0AAF0IHS1</accession>
<proteinExistence type="predicted"/>
<feature type="compositionally biased region" description="Basic residues" evidence="1">
    <location>
        <begin position="1"/>
        <end position="13"/>
    </location>
</feature>
<evidence type="ECO:0000313" key="4">
    <source>
        <dbReference type="EMBL" id="WEW55154.1"/>
    </source>
</evidence>
<keyword evidence="2" id="KW-0472">Membrane</keyword>
<feature type="compositionally biased region" description="Low complexity" evidence="1">
    <location>
        <begin position="252"/>
        <end position="266"/>
    </location>
</feature>
<evidence type="ECO:0000313" key="5">
    <source>
        <dbReference type="Proteomes" id="UP001219355"/>
    </source>
</evidence>
<reference evidence="4" key="1">
    <citation type="submission" date="2023-03" db="EMBL/GenBank/DDBJ databases">
        <title>Emydomyces testavorans Genome Sequence.</title>
        <authorList>
            <person name="Hoyer L."/>
        </authorList>
    </citation>
    <scope>NUCLEOTIDE SEQUENCE</scope>
    <source>
        <strain evidence="4">16-2883</strain>
    </source>
</reference>
<dbReference type="EMBL" id="CP120627">
    <property type="protein sequence ID" value="WEW55154.1"/>
    <property type="molecule type" value="Genomic_DNA"/>
</dbReference>
<organism evidence="4 5">
    <name type="scientific">Emydomyces testavorans</name>
    <dbReference type="NCBI Taxonomy" id="2070801"/>
    <lineage>
        <taxon>Eukaryota</taxon>
        <taxon>Fungi</taxon>
        <taxon>Dikarya</taxon>
        <taxon>Ascomycota</taxon>
        <taxon>Pezizomycotina</taxon>
        <taxon>Eurotiomycetes</taxon>
        <taxon>Eurotiomycetidae</taxon>
        <taxon>Onygenales</taxon>
        <taxon>Nannizziopsiaceae</taxon>
        <taxon>Emydomyces</taxon>
    </lineage>
</organism>
<dbReference type="PANTHER" id="PTHR34502:SF6">
    <property type="entry name" value="DUF6594 DOMAIN-CONTAINING PROTEIN"/>
    <property type="match status" value="1"/>
</dbReference>
<dbReference type="Proteomes" id="UP001219355">
    <property type="component" value="Chromosome 1"/>
</dbReference>
<feature type="transmembrane region" description="Helical" evidence="2">
    <location>
        <begin position="461"/>
        <end position="479"/>
    </location>
</feature>